<dbReference type="Pfam" id="PF00512">
    <property type="entry name" value="HisKA"/>
    <property type="match status" value="1"/>
</dbReference>
<dbReference type="InterPro" id="IPR035965">
    <property type="entry name" value="PAS-like_dom_sf"/>
</dbReference>
<evidence type="ECO:0000256" key="1">
    <source>
        <dbReference type="ARBA" id="ARBA00000085"/>
    </source>
</evidence>
<evidence type="ECO:0000256" key="3">
    <source>
        <dbReference type="ARBA" id="ARBA00022553"/>
    </source>
</evidence>
<accession>A0A2T0SPT3</accession>
<evidence type="ECO:0000313" key="10">
    <source>
        <dbReference type="Proteomes" id="UP000238375"/>
    </source>
</evidence>
<dbReference type="Gene3D" id="3.30.565.10">
    <property type="entry name" value="Histidine kinase-like ATPase, C-terminal domain"/>
    <property type="match status" value="1"/>
</dbReference>
<evidence type="ECO:0000256" key="6">
    <source>
        <dbReference type="SAM" id="Coils"/>
    </source>
</evidence>
<evidence type="ECO:0000256" key="4">
    <source>
        <dbReference type="ARBA" id="ARBA00022679"/>
    </source>
</evidence>
<dbReference type="InterPro" id="IPR036890">
    <property type="entry name" value="HATPase_C_sf"/>
</dbReference>
<proteinExistence type="predicted"/>
<dbReference type="SUPFAM" id="SSF47384">
    <property type="entry name" value="Homodimeric domain of signal transducing histidine kinase"/>
    <property type="match status" value="1"/>
</dbReference>
<keyword evidence="4" id="KW-0808">Transferase</keyword>
<dbReference type="InterPro" id="IPR052162">
    <property type="entry name" value="Sensor_kinase/Photoreceptor"/>
</dbReference>
<dbReference type="PROSITE" id="PS50112">
    <property type="entry name" value="PAS"/>
    <property type="match status" value="1"/>
</dbReference>
<dbReference type="Gene3D" id="1.10.287.130">
    <property type="match status" value="1"/>
</dbReference>
<dbReference type="Pfam" id="PF13426">
    <property type="entry name" value="PAS_9"/>
    <property type="match status" value="1"/>
</dbReference>
<dbReference type="FunFam" id="3.30.565.10:FF:000006">
    <property type="entry name" value="Sensor histidine kinase WalK"/>
    <property type="match status" value="1"/>
</dbReference>
<feature type="domain" description="Histidine kinase" evidence="7">
    <location>
        <begin position="443"/>
        <end position="673"/>
    </location>
</feature>
<dbReference type="SMART" id="SM00388">
    <property type="entry name" value="HisKA"/>
    <property type="match status" value="1"/>
</dbReference>
<keyword evidence="6" id="KW-0175">Coiled coil</keyword>
<dbReference type="EC" id="2.7.13.3" evidence="2"/>
<dbReference type="Pfam" id="PF08448">
    <property type="entry name" value="PAS_4"/>
    <property type="match status" value="2"/>
</dbReference>
<dbReference type="EMBL" id="PVTE01000014">
    <property type="protein sequence ID" value="PRY35429.1"/>
    <property type="molecule type" value="Genomic_DNA"/>
</dbReference>
<name>A0A2T0SPT3_9BACT</name>
<comment type="caution">
    <text evidence="9">The sequence shown here is derived from an EMBL/GenBank/DDBJ whole genome shotgun (WGS) entry which is preliminary data.</text>
</comment>
<dbReference type="InterPro" id="IPR003661">
    <property type="entry name" value="HisK_dim/P_dom"/>
</dbReference>
<feature type="domain" description="PAS" evidence="8">
    <location>
        <begin position="6"/>
        <end position="55"/>
    </location>
</feature>
<dbReference type="CDD" id="cd00082">
    <property type="entry name" value="HisKA"/>
    <property type="match status" value="1"/>
</dbReference>
<dbReference type="InterPro" id="IPR013656">
    <property type="entry name" value="PAS_4"/>
</dbReference>
<evidence type="ECO:0000256" key="5">
    <source>
        <dbReference type="ARBA" id="ARBA00022777"/>
    </source>
</evidence>
<comment type="catalytic activity">
    <reaction evidence="1">
        <text>ATP + protein L-histidine = ADP + protein N-phospho-L-histidine.</text>
        <dbReference type="EC" id="2.7.13.3"/>
    </reaction>
</comment>
<dbReference type="PRINTS" id="PR00344">
    <property type="entry name" value="BCTRLSENSOR"/>
</dbReference>
<evidence type="ECO:0000313" key="9">
    <source>
        <dbReference type="EMBL" id="PRY35429.1"/>
    </source>
</evidence>
<protein>
    <recommendedName>
        <fullName evidence="2">histidine kinase</fullName>
        <ecNumber evidence="2">2.7.13.3</ecNumber>
    </recommendedName>
</protein>
<dbReference type="SUPFAM" id="SSF55785">
    <property type="entry name" value="PYP-like sensor domain (PAS domain)"/>
    <property type="match status" value="3"/>
</dbReference>
<dbReference type="InterPro" id="IPR000014">
    <property type="entry name" value="PAS"/>
</dbReference>
<gene>
    <name evidence="9" type="ORF">CLV58_11414</name>
</gene>
<dbReference type="InterPro" id="IPR036097">
    <property type="entry name" value="HisK_dim/P_sf"/>
</dbReference>
<feature type="coiled-coil region" evidence="6">
    <location>
        <begin position="398"/>
        <end position="436"/>
    </location>
</feature>
<dbReference type="PROSITE" id="PS50109">
    <property type="entry name" value="HIS_KIN"/>
    <property type="match status" value="1"/>
</dbReference>
<dbReference type="CDD" id="cd00130">
    <property type="entry name" value="PAS"/>
    <property type="match status" value="1"/>
</dbReference>
<dbReference type="InterPro" id="IPR003594">
    <property type="entry name" value="HATPase_dom"/>
</dbReference>
<organism evidence="9 10">
    <name type="scientific">Spirosoma oryzae</name>
    <dbReference type="NCBI Taxonomy" id="1469603"/>
    <lineage>
        <taxon>Bacteria</taxon>
        <taxon>Pseudomonadati</taxon>
        <taxon>Bacteroidota</taxon>
        <taxon>Cytophagia</taxon>
        <taxon>Cytophagales</taxon>
        <taxon>Cytophagaceae</taxon>
        <taxon>Spirosoma</taxon>
    </lineage>
</organism>
<evidence type="ECO:0000259" key="7">
    <source>
        <dbReference type="PROSITE" id="PS50109"/>
    </source>
</evidence>
<dbReference type="GO" id="GO:0000155">
    <property type="term" value="F:phosphorelay sensor kinase activity"/>
    <property type="evidence" value="ECO:0007669"/>
    <property type="project" value="InterPro"/>
</dbReference>
<dbReference type="SMART" id="SM00387">
    <property type="entry name" value="HATPase_c"/>
    <property type="match status" value="1"/>
</dbReference>
<keyword evidence="5" id="KW-0418">Kinase</keyword>
<dbReference type="Proteomes" id="UP000238375">
    <property type="component" value="Unassembled WGS sequence"/>
</dbReference>
<sequence>MKSLFSEQTLIPFLEQFDFSLVLRADSPQYTILVVSDQAEQLLGYQRAQLVGKSLTDGFSNAPIDPIGNASFQQTLVAVIRDRQPRTLPTYEQPSSTGTGSIYLKKVLKPIVDTHQQVAYVLVTTVDITQQVLAQQAAEQSEQRLRAVIRQAPVAIALYRMPDMVLELANERMLALWNKSAAIIGSPLADIVTSDELQDIQPIVKAVFTSGIPYYGTHFPSTVQPDDPGAGPFFDLVYSPVRDCHNTTTSVLSIITDITQQVLASQALKASEQRLQGLIDESPMAIAVYKGRDMTIELANEAMLFIWGKSASVIGQPLATALPELQGQPFLKQLDDVYTTGIAYHAREAPATLQVDEKLVTSHFNFTYKPLVDATGEVYAILNVAIDVEESVMNRWHLQESEDRYRQLAAQLEERVQQRTQELDAMNEVLRRSNENLEQFAYIASHDLQEPLRKIQQFGDLLLNQYQEQLGTGVDYLQRMQLAAWRMSTLIRELLSFSRISTSNHQHWDQQVALGALIASIEDDLSVAIQESGTVIESDTLPTVQGDELQLRQLFQNLLSNAIKFRRPGVVPHIRLVCAIVSAEQLPGNTVPVSREGQFYCIDVRDNGIGFDEKYLDRIFQAFQRLHTKQQYQGTGIGLAICEKVVANHGGAIRASSQPGQGATFSIYLPVNDPRQPATVRLH</sequence>
<dbReference type="AlphaFoldDB" id="A0A2T0SPT3"/>
<evidence type="ECO:0000259" key="8">
    <source>
        <dbReference type="PROSITE" id="PS50112"/>
    </source>
</evidence>
<keyword evidence="10" id="KW-1185">Reference proteome</keyword>
<evidence type="ECO:0000256" key="2">
    <source>
        <dbReference type="ARBA" id="ARBA00012438"/>
    </source>
</evidence>
<dbReference type="InterPro" id="IPR004358">
    <property type="entry name" value="Sig_transdc_His_kin-like_C"/>
</dbReference>
<dbReference type="Pfam" id="PF02518">
    <property type="entry name" value="HATPase_c"/>
    <property type="match status" value="1"/>
</dbReference>
<dbReference type="InterPro" id="IPR005467">
    <property type="entry name" value="His_kinase_dom"/>
</dbReference>
<dbReference type="PANTHER" id="PTHR43304">
    <property type="entry name" value="PHYTOCHROME-LIKE PROTEIN CPH1"/>
    <property type="match status" value="1"/>
</dbReference>
<dbReference type="PANTHER" id="PTHR43304:SF1">
    <property type="entry name" value="PAC DOMAIN-CONTAINING PROTEIN"/>
    <property type="match status" value="1"/>
</dbReference>
<reference evidence="9 10" key="1">
    <citation type="submission" date="2018-03" db="EMBL/GenBank/DDBJ databases">
        <title>Genomic Encyclopedia of Archaeal and Bacterial Type Strains, Phase II (KMG-II): from individual species to whole genera.</title>
        <authorList>
            <person name="Goeker M."/>
        </authorList>
    </citation>
    <scope>NUCLEOTIDE SEQUENCE [LARGE SCALE GENOMIC DNA]</scope>
    <source>
        <strain evidence="9 10">DSM 28354</strain>
    </source>
</reference>
<dbReference type="SUPFAM" id="SSF55874">
    <property type="entry name" value="ATPase domain of HSP90 chaperone/DNA topoisomerase II/histidine kinase"/>
    <property type="match status" value="1"/>
</dbReference>
<dbReference type="Gene3D" id="3.30.450.20">
    <property type="entry name" value="PAS domain"/>
    <property type="match status" value="3"/>
</dbReference>
<dbReference type="SMART" id="SM00091">
    <property type="entry name" value="PAS"/>
    <property type="match status" value="3"/>
</dbReference>
<dbReference type="OrthoDB" id="9811889at2"/>
<keyword evidence="3" id="KW-0597">Phosphoprotein</keyword>